<gene>
    <name evidence="13" type="ORF">CFOL_v3_16925</name>
</gene>
<comment type="subunit">
    <text evidence="3 10">Homodimers and heterodimers.</text>
</comment>
<evidence type="ECO:0000256" key="4">
    <source>
        <dbReference type="ARBA" id="ARBA00022491"/>
    </source>
</evidence>
<dbReference type="EMBL" id="BDDD01001108">
    <property type="protein sequence ID" value="GAV73439.1"/>
    <property type="molecule type" value="Genomic_DNA"/>
</dbReference>
<evidence type="ECO:0000313" key="13">
    <source>
        <dbReference type="EMBL" id="GAV73439.1"/>
    </source>
</evidence>
<feature type="region of interest" description="Disordered" evidence="11">
    <location>
        <begin position="16"/>
        <end position="61"/>
    </location>
</feature>
<evidence type="ECO:0000313" key="14">
    <source>
        <dbReference type="Proteomes" id="UP000187406"/>
    </source>
</evidence>
<dbReference type="GO" id="GO:0005634">
    <property type="term" value="C:nucleus"/>
    <property type="evidence" value="ECO:0007669"/>
    <property type="project" value="UniProtKB-SubCell"/>
</dbReference>
<name>A0A1Q3BZX1_CEPFO</name>
<dbReference type="PANTHER" id="PTHR31734">
    <property type="entry name" value="AUXIN-RESPONSIVE PROTEIN IAA17"/>
    <property type="match status" value="1"/>
</dbReference>
<evidence type="ECO:0000256" key="3">
    <source>
        <dbReference type="ARBA" id="ARBA00011726"/>
    </source>
</evidence>
<protein>
    <recommendedName>
        <fullName evidence="10">Auxin-responsive protein</fullName>
    </recommendedName>
</protein>
<dbReference type="OrthoDB" id="1926344at2759"/>
<dbReference type="PROSITE" id="PS51745">
    <property type="entry name" value="PB1"/>
    <property type="match status" value="1"/>
</dbReference>
<keyword evidence="8 10" id="KW-0927">Auxin signaling pathway</keyword>
<keyword evidence="6 10" id="KW-0804">Transcription</keyword>
<comment type="caution">
    <text evidence="13">The sequence shown here is derived from an EMBL/GenBank/DDBJ whole genome shotgun (WGS) entry which is preliminary data.</text>
</comment>
<evidence type="ECO:0000256" key="10">
    <source>
        <dbReference type="RuleBase" id="RU004549"/>
    </source>
</evidence>
<dbReference type="InParanoid" id="A0A1Q3BZX1"/>
<keyword evidence="4 10" id="KW-0678">Repressor</keyword>
<evidence type="ECO:0000256" key="7">
    <source>
        <dbReference type="ARBA" id="ARBA00023242"/>
    </source>
</evidence>
<accession>A0A1Q3BZX1</accession>
<evidence type="ECO:0000256" key="2">
    <source>
        <dbReference type="ARBA" id="ARBA00006728"/>
    </source>
</evidence>
<evidence type="ECO:0000256" key="1">
    <source>
        <dbReference type="ARBA" id="ARBA00004123"/>
    </source>
</evidence>
<dbReference type="InterPro" id="IPR053793">
    <property type="entry name" value="PB1-like"/>
</dbReference>
<dbReference type="InterPro" id="IPR033389">
    <property type="entry name" value="AUX/IAA_dom"/>
</dbReference>
<comment type="similarity">
    <text evidence="2 10">Belongs to the Aux/IAA family.</text>
</comment>
<keyword evidence="14" id="KW-1185">Reference proteome</keyword>
<dbReference type="Pfam" id="PF02309">
    <property type="entry name" value="AUX_IAA"/>
    <property type="match status" value="1"/>
</dbReference>
<keyword evidence="7 10" id="KW-0539">Nucleus</keyword>
<dbReference type="SUPFAM" id="SSF54277">
    <property type="entry name" value="CAD &amp; PB1 domains"/>
    <property type="match status" value="1"/>
</dbReference>
<dbReference type="Gene3D" id="3.10.20.90">
    <property type="entry name" value="Phosphatidylinositol 3-kinase Catalytic Subunit, Chain A, domain 1"/>
    <property type="match status" value="1"/>
</dbReference>
<evidence type="ECO:0000256" key="11">
    <source>
        <dbReference type="SAM" id="MobiDB-lite"/>
    </source>
</evidence>
<dbReference type="PANTHER" id="PTHR31734:SF8">
    <property type="entry name" value="AUXIN-RESPONSIVE PROTEIN IAA24"/>
    <property type="match status" value="1"/>
</dbReference>
<evidence type="ECO:0000256" key="5">
    <source>
        <dbReference type="ARBA" id="ARBA00023015"/>
    </source>
</evidence>
<proteinExistence type="inferred from homology"/>
<feature type="domain" description="PB1" evidence="12">
    <location>
        <begin position="97"/>
        <end position="184"/>
    </location>
</feature>
<evidence type="ECO:0000256" key="8">
    <source>
        <dbReference type="ARBA" id="ARBA00023294"/>
    </source>
</evidence>
<dbReference type="Proteomes" id="UP000187406">
    <property type="component" value="Unassembled WGS sequence"/>
</dbReference>
<feature type="compositionally biased region" description="Low complexity" evidence="11">
    <location>
        <begin position="40"/>
        <end position="56"/>
    </location>
</feature>
<dbReference type="AlphaFoldDB" id="A0A1Q3BZX1"/>
<dbReference type="InterPro" id="IPR003311">
    <property type="entry name" value="AUX_IAA"/>
</dbReference>
<reference evidence="14" key="1">
    <citation type="submission" date="2016-04" db="EMBL/GenBank/DDBJ databases">
        <title>Cephalotus genome sequencing.</title>
        <authorList>
            <person name="Fukushima K."/>
            <person name="Hasebe M."/>
            <person name="Fang X."/>
        </authorList>
    </citation>
    <scope>NUCLEOTIDE SEQUENCE [LARGE SCALE GENOMIC DNA]</scope>
    <source>
        <strain evidence="14">cv. St1</strain>
    </source>
</reference>
<organism evidence="13 14">
    <name type="scientific">Cephalotus follicularis</name>
    <name type="common">Albany pitcher plant</name>
    <dbReference type="NCBI Taxonomy" id="3775"/>
    <lineage>
        <taxon>Eukaryota</taxon>
        <taxon>Viridiplantae</taxon>
        <taxon>Streptophyta</taxon>
        <taxon>Embryophyta</taxon>
        <taxon>Tracheophyta</taxon>
        <taxon>Spermatophyta</taxon>
        <taxon>Magnoliopsida</taxon>
        <taxon>eudicotyledons</taxon>
        <taxon>Gunneridae</taxon>
        <taxon>Pentapetalae</taxon>
        <taxon>rosids</taxon>
        <taxon>fabids</taxon>
        <taxon>Oxalidales</taxon>
        <taxon>Cephalotaceae</taxon>
        <taxon>Cephalotus</taxon>
    </lineage>
</organism>
<sequence>MDYESDLNLKATELRLGLPGRDEPENQWPPILKNNKRVSAESSESSTTKSNSIVSNAETCHRDSAPPAKVKVVGWPPIRSYRKNNISQKKLDAEAGGMYVKVSLDGAPYLRKIDLKVCKSYQNLLKALEDLFKLAIGEYSEKEGYKESDYAPTYQDKDGDWMLVGDVPWDMFTSSCKKLRIMKRSEARGLGCF</sequence>
<evidence type="ECO:0000259" key="12">
    <source>
        <dbReference type="PROSITE" id="PS51745"/>
    </source>
</evidence>
<comment type="subcellular location">
    <subcellularLocation>
        <location evidence="1 10">Nucleus</location>
    </subcellularLocation>
</comment>
<dbReference type="GO" id="GO:0006355">
    <property type="term" value="P:regulation of DNA-templated transcription"/>
    <property type="evidence" value="ECO:0007669"/>
    <property type="project" value="InterPro"/>
</dbReference>
<dbReference type="GO" id="GO:0009734">
    <property type="term" value="P:auxin-activated signaling pathway"/>
    <property type="evidence" value="ECO:0007669"/>
    <property type="project" value="UniProtKB-UniRule"/>
</dbReference>
<dbReference type="STRING" id="3775.A0A1Q3BZX1"/>
<keyword evidence="5 10" id="KW-0805">Transcription regulation</keyword>
<evidence type="ECO:0000256" key="9">
    <source>
        <dbReference type="ARBA" id="ARBA00025283"/>
    </source>
</evidence>
<evidence type="ECO:0000256" key="6">
    <source>
        <dbReference type="ARBA" id="ARBA00023163"/>
    </source>
</evidence>
<dbReference type="FunFam" id="3.10.20.90:FF:000078">
    <property type="entry name" value="Auxin-responsive protein"/>
    <property type="match status" value="1"/>
</dbReference>
<comment type="function">
    <text evidence="9">Aux/IAA proteins are short-lived transcriptional factors that function as repressors of early auxin response genes at low auxin concentrations. Repression is thought to result from the interaction with auxin response factors (ARFs), proteins that bind to the auxin-responsive promoter element (AuxRE). Formation of heterodimers with ARF proteins may alter their ability to modulate early auxin response genes expression.</text>
</comment>